<proteinExistence type="predicted"/>
<organism evidence="1 2">
    <name type="scientific">Paenibacillus hexagrammi</name>
    <dbReference type="NCBI Taxonomy" id="2908839"/>
    <lineage>
        <taxon>Bacteria</taxon>
        <taxon>Bacillati</taxon>
        <taxon>Bacillota</taxon>
        <taxon>Bacilli</taxon>
        <taxon>Bacillales</taxon>
        <taxon>Paenibacillaceae</taxon>
        <taxon>Paenibacillus</taxon>
    </lineage>
</organism>
<dbReference type="EMBL" id="CP090978">
    <property type="protein sequence ID" value="UJF31953.1"/>
    <property type="molecule type" value="Genomic_DNA"/>
</dbReference>
<evidence type="ECO:0000313" key="1">
    <source>
        <dbReference type="EMBL" id="UJF31953.1"/>
    </source>
</evidence>
<gene>
    <name evidence="1" type="ORF">L0M14_19655</name>
</gene>
<dbReference type="Gene3D" id="3.10.450.390">
    <property type="entry name" value="Protein of unknown function DUF3889"/>
    <property type="match status" value="1"/>
</dbReference>
<evidence type="ECO:0000313" key="2">
    <source>
        <dbReference type="Proteomes" id="UP001649230"/>
    </source>
</evidence>
<name>A0ABY3SD91_9BACL</name>
<keyword evidence="2" id="KW-1185">Reference proteome</keyword>
<dbReference type="Pfam" id="PF13028">
    <property type="entry name" value="DUF3889"/>
    <property type="match status" value="1"/>
</dbReference>
<protein>
    <submittedName>
        <fullName evidence="1">YqzG/YhdC family protein</fullName>
    </submittedName>
</protein>
<dbReference type="Proteomes" id="UP001649230">
    <property type="component" value="Chromosome"/>
</dbReference>
<sequence>MNGFSLFLVGVTGSLGLLGDPDIEHLQLRECSAAADAPVQMTVHPTSTQNATATIPQPEDSDYEKWSRMAFKEAGKIYTLLDYKYLGKSYAAPGVYQQQFRFWIKKNKHEFPLIVTIRYNSVTEKVYTIQMEEQKGACGIHESPPPSSIC</sequence>
<dbReference type="RefSeq" id="WP_235118298.1">
    <property type="nucleotide sequence ID" value="NZ_CP090978.1"/>
</dbReference>
<reference evidence="1 2" key="1">
    <citation type="journal article" date="2024" name="Int. J. Syst. Evol. Microbiol.">
        <title>Paenibacillus hexagrammi sp. nov., a novel bacterium isolated from the gut content of Hexagrammos agrammus.</title>
        <authorList>
            <person name="Jung H.K."/>
            <person name="Kim D.G."/>
            <person name="Zin H."/>
            <person name="Park J."/>
            <person name="Jung H."/>
            <person name="Kim Y.O."/>
            <person name="Kong H.J."/>
            <person name="Kim J.W."/>
            <person name="Kim Y.S."/>
        </authorList>
    </citation>
    <scope>NUCLEOTIDE SEQUENCE [LARGE SCALE GENOMIC DNA]</scope>
    <source>
        <strain evidence="1 2">YPD9-1</strain>
    </source>
</reference>
<dbReference type="InterPro" id="IPR024987">
    <property type="entry name" value="DUF3889"/>
</dbReference>
<accession>A0ABY3SD91</accession>